<dbReference type="Gene3D" id="3.40.50.2300">
    <property type="match status" value="1"/>
</dbReference>
<evidence type="ECO:0000313" key="5">
    <source>
        <dbReference type="Proteomes" id="UP000490821"/>
    </source>
</evidence>
<evidence type="ECO:0000313" key="3">
    <source>
        <dbReference type="EMBL" id="SET89309.1"/>
    </source>
</evidence>
<evidence type="ECO:0000313" key="4">
    <source>
        <dbReference type="Proteomes" id="UP000198558"/>
    </source>
</evidence>
<evidence type="ECO:0000313" key="2">
    <source>
        <dbReference type="EMBL" id="GFI40015.1"/>
    </source>
</evidence>
<dbReference type="GO" id="GO:0003677">
    <property type="term" value="F:DNA binding"/>
    <property type="evidence" value="ECO:0007669"/>
    <property type="project" value="UniProtKB-KW"/>
</dbReference>
<reference evidence="3" key="1">
    <citation type="submission" date="2016-10" db="EMBL/GenBank/DDBJ databases">
        <authorList>
            <person name="de Groot N.N."/>
        </authorList>
    </citation>
    <scope>NUCLEOTIDE SEQUENCE [LARGE SCALE GENOMIC DNA]</scope>
    <source>
        <strain evidence="3">DSM 1551</strain>
    </source>
</reference>
<organism evidence="3 4">
    <name type="scientific">Thomasclavelia cocleata</name>
    <dbReference type="NCBI Taxonomy" id="69824"/>
    <lineage>
        <taxon>Bacteria</taxon>
        <taxon>Bacillati</taxon>
        <taxon>Bacillota</taxon>
        <taxon>Erysipelotrichia</taxon>
        <taxon>Erysipelotrichales</taxon>
        <taxon>Coprobacillaceae</taxon>
        <taxon>Thomasclavelia</taxon>
    </lineage>
</organism>
<dbReference type="InterPro" id="IPR007492">
    <property type="entry name" value="LytTR_DNA-bd_dom"/>
</dbReference>
<dbReference type="RefSeq" id="WP_092357036.1">
    <property type="nucleotide sequence ID" value="NZ_BLMI01000016.1"/>
</dbReference>
<dbReference type="EMBL" id="BLMI01000016">
    <property type="protein sequence ID" value="GFI40015.1"/>
    <property type="molecule type" value="Genomic_DNA"/>
</dbReference>
<dbReference type="InterPro" id="IPR046947">
    <property type="entry name" value="LytR-like"/>
</dbReference>
<protein>
    <submittedName>
        <fullName evidence="3">DNA-binding response regulator, LytR/AlgR family</fullName>
    </submittedName>
</protein>
<accession>A0A1I0I0T0</accession>
<dbReference type="AlphaFoldDB" id="A0A1I0I0T0"/>
<dbReference type="PROSITE" id="PS50930">
    <property type="entry name" value="HTH_LYTTR"/>
    <property type="match status" value="1"/>
</dbReference>
<keyword evidence="4" id="KW-1185">Reference proteome</keyword>
<keyword evidence="3" id="KW-0238">DNA-binding</keyword>
<dbReference type="Gene3D" id="2.40.50.1020">
    <property type="entry name" value="LytTr DNA-binding domain"/>
    <property type="match status" value="1"/>
</dbReference>
<dbReference type="SMART" id="SM00850">
    <property type="entry name" value="LytTR"/>
    <property type="match status" value="1"/>
</dbReference>
<name>A0A1I0I0T0_9FIRM</name>
<feature type="domain" description="HTH LytTR-type" evidence="1">
    <location>
        <begin position="135"/>
        <end position="210"/>
    </location>
</feature>
<dbReference type="Proteomes" id="UP000198558">
    <property type="component" value="Unassembled WGS sequence"/>
</dbReference>
<dbReference type="EMBL" id="FOIN01000068">
    <property type="protein sequence ID" value="SET89309.1"/>
    <property type="molecule type" value="Genomic_DNA"/>
</dbReference>
<gene>
    <name evidence="2" type="ORF">IMSAGC017_00046</name>
    <name evidence="3" type="ORF">SAMN04489758_1683</name>
</gene>
<dbReference type="Pfam" id="PF04397">
    <property type="entry name" value="LytTR"/>
    <property type="match status" value="1"/>
</dbReference>
<dbReference type="PANTHER" id="PTHR37299">
    <property type="entry name" value="TRANSCRIPTIONAL REGULATOR-RELATED"/>
    <property type="match status" value="1"/>
</dbReference>
<evidence type="ECO:0000259" key="1">
    <source>
        <dbReference type="PROSITE" id="PS50930"/>
    </source>
</evidence>
<reference evidence="2 5" key="3">
    <citation type="journal article" date="2020" name="Microbiome">
        <title>Single-cell genomics of uncultured bacteria reveals dietary fiber responders in the mouse gut microbiota.</title>
        <authorList>
            <person name="Chijiiwa R."/>
            <person name="Hosokawa M."/>
            <person name="Kogawa M."/>
            <person name="Nishikawa Y."/>
            <person name="Ide K."/>
            <person name="Sakanashi C."/>
            <person name="Takahashi K."/>
            <person name="Takeyama H."/>
        </authorList>
    </citation>
    <scope>NUCLEOTIDE SEQUENCE [LARGE SCALE GENOMIC DNA]</scope>
    <source>
        <strain evidence="2">IMSAGC_017</strain>
    </source>
</reference>
<dbReference type="PANTHER" id="PTHR37299:SF1">
    <property type="entry name" value="STAGE 0 SPORULATION PROTEIN A HOMOLOG"/>
    <property type="match status" value="1"/>
</dbReference>
<dbReference type="OrthoDB" id="1653482at2"/>
<dbReference type="GeneID" id="78289653"/>
<reference evidence="4" key="2">
    <citation type="submission" date="2016-10" db="EMBL/GenBank/DDBJ databases">
        <authorList>
            <person name="Varghese N."/>
            <person name="Submissions S."/>
        </authorList>
    </citation>
    <scope>NUCLEOTIDE SEQUENCE [LARGE SCALE GENOMIC DNA]</scope>
    <source>
        <strain evidence="4">DSM 1551</strain>
    </source>
</reference>
<sequence length="259" mass="30351">MYKIVLYSDEKDIFDTITNIFKEYLPALSEIHFKILKFNSTLELNIFNENEGKADIYFLNLSNKNIENSLNIGKAIRQLNPYAFIIYISNISTYKSEYLKILPFAILPKPIVKEQLFSILSIMLKLLKNADLSLLEIKTKDGIITIDRRLITFVEYENHYLLIHTKDGSTIKSSTIRTSFKIWMEPLLEYESFISPHKSYLVNMDYVQKITNNHTFVMQNQEIIPISNQSFSSIKTKYLKYIKNTYAINNIKKIANHSF</sequence>
<dbReference type="GO" id="GO:0000156">
    <property type="term" value="F:phosphorelay response regulator activity"/>
    <property type="evidence" value="ECO:0007669"/>
    <property type="project" value="InterPro"/>
</dbReference>
<dbReference type="Proteomes" id="UP000490821">
    <property type="component" value="Unassembled WGS sequence"/>
</dbReference>
<proteinExistence type="predicted"/>